<dbReference type="AlphaFoldDB" id="A0A9D4R2Z0"/>
<gene>
    <name evidence="1" type="ORF">DPMN_094786</name>
</gene>
<evidence type="ECO:0000313" key="2">
    <source>
        <dbReference type="Proteomes" id="UP000828390"/>
    </source>
</evidence>
<proteinExistence type="predicted"/>
<keyword evidence="2" id="KW-1185">Reference proteome</keyword>
<organism evidence="1 2">
    <name type="scientific">Dreissena polymorpha</name>
    <name type="common">Zebra mussel</name>
    <name type="synonym">Mytilus polymorpha</name>
    <dbReference type="NCBI Taxonomy" id="45954"/>
    <lineage>
        <taxon>Eukaryota</taxon>
        <taxon>Metazoa</taxon>
        <taxon>Spiralia</taxon>
        <taxon>Lophotrochozoa</taxon>
        <taxon>Mollusca</taxon>
        <taxon>Bivalvia</taxon>
        <taxon>Autobranchia</taxon>
        <taxon>Heteroconchia</taxon>
        <taxon>Euheterodonta</taxon>
        <taxon>Imparidentia</taxon>
        <taxon>Neoheterodontei</taxon>
        <taxon>Myida</taxon>
        <taxon>Dreissenoidea</taxon>
        <taxon>Dreissenidae</taxon>
        <taxon>Dreissena</taxon>
    </lineage>
</organism>
<accession>A0A9D4R2Z0</accession>
<protein>
    <submittedName>
        <fullName evidence="1">Uncharacterized protein</fullName>
    </submittedName>
</protein>
<reference evidence="1" key="2">
    <citation type="submission" date="2020-11" db="EMBL/GenBank/DDBJ databases">
        <authorList>
            <person name="McCartney M.A."/>
            <person name="Auch B."/>
            <person name="Kono T."/>
            <person name="Mallez S."/>
            <person name="Becker A."/>
            <person name="Gohl D.M."/>
            <person name="Silverstein K.A.T."/>
            <person name="Koren S."/>
            <person name="Bechman K.B."/>
            <person name="Herman A."/>
            <person name="Abrahante J.E."/>
            <person name="Garbe J."/>
        </authorList>
    </citation>
    <scope>NUCLEOTIDE SEQUENCE</scope>
    <source>
        <strain evidence="1">Duluth1</strain>
        <tissue evidence="1">Whole animal</tissue>
    </source>
</reference>
<dbReference type="Proteomes" id="UP000828390">
    <property type="component" value="Unassembled WGS sequence"/>
</dbReference>
<name>A0A9D4R2Z0_DREPO</name>
<comment type="caution">
    <text evidence="1">The sequence shown here is derived from an EMBL/GenBank/DDBJ whole genome shotgun (WGS) entry which is preliminary data.</text>
</comment>
<reference evidence="1" key="1">
    <citation type="journal article" date="2019" name="bioRxiv">
        <title>The Genome of the Zebra Mussel, Dreissena polymorpha: A Resource for Invasive Species Research.</title>
        <authorList>
            <person name="McCartney M.A."/>
            <person name="Auch B."/>
            <person name="Kono T."/>
            <person name="Mallez S."/>
            <person name="Zhang Y."/>
            <person name="Obille A."/>
            <person name="Becker A."/>
            <person name="Abrahante J.E."/>
            <person name="Garbe J."/>
            <person name="Badalamenti J.P."/>
            <person name="Herman A."/>
            <person name="Mangelson H."/>
            <person name="Liachko I."/>
            <person name="Sullivan S."/>
            <person name="Sone E.D."/>
            <person name="Koren S."/>
            <person name="Silverstein K.A.T."/>
            <person name="Beckman K.B."/>
            <person name="Gohl D.M."/>
        </authorList>
    </citation>
    <scope>NUCLEOTIDE SEQUENCE</scope>
    <source>
        <strain evidence="1">Duluth1</strain>
        <tissue evidence="1">Whole animal</tissue>
    </source>
</reference>
<sequence>MWTARFINCRKQQCMTKYPLIQVYTVRSDGDSDVVEPEEDRMEEASNTIDERSFEILSDHMCRLMNHYPIDHLIMSFPTRYQHRTK</sequence>
<dbReference type="EMBL" id="JAIWYP010000003">
    <property type="protein sequence ID" value="KAH3852283.1"/>
    <property type="molecule type" value="Genomic_DNA"/>
</dbReference>
<evidence type="ECO:0000313" key="1">
    <source>
        <dbReference type="EMBL" id="KAH3852283.1"/>
    </source>
</evidence>